<name>A0ABT6LNA6_9ACTN</name>
<keyword evidence="2" id="KW-0812">Transmembrane</keyword>
<proteinExistence type="predicted"/>
<keyword evidence="2" id="KW-0472">Membrane</keyword>
<feature type="transmembrane region" description="Helical" evidence="2">
    <location>
        <begin position="26"/>
        <end position="46"/>
    </location>
</feature>
<reference evidence="3 4" key="1">
    <citation type="submission" date="2023-04" db="EMBL/GenBank/DDBJ databases">
        <title>Forest soil microbial communities from Buena Vista Peninsula, Colon Province, Panama.</title>
        <authorList>
            <person name="Bouskill N."/>
        </authorList>
    </citation>
    <scope>NUCLEOTIDE SEQUENCE [LARGE SCALE GENOMIC DNA]</scope>
    <source>
        <strain evidence="3 4">GGS1</strain>
    </source>
</reference>
<dbReference type="Proteomes" id="UP001160499">
    <property type="component" value="Unassembled WGS sequence"/>
</dbReference>
<dbReference type="RefSeq" id="WP_280878626.1">
    <property type="nucleotide sequence ID" value="NZ_JARXVH010000007.1"/>
</dbReference>
<accession>A0ABT6LNA6</accession>
<evidence type="ECO:0000256" key="1">
    <source>
        <dbReference type="SAM" id="MobiDB-lite"/>
    </source>
</evidence>
<evidence type="ECO:0000256" key="2">
    <source>
        <dbReference type="SAM" id="Phobius"/>
    </source>
</evidence>
<keyword evidence="2" id="KW-1133">Transmembrane helix</keyword>
<protein>
    <submittedName>
        <fullName evidence="3">Uncharacterized protein</fullName>
    </submittedName>
</protein>
<evidence type="ECO:0000313" key="4">
    <source>
        <dbReference type="Proteomes" id="UP001160499"/>
    </source>
</evidence>
<organism evidence="3 4">
    <name type="scientific">Streptomyces pseudovenezuelae</name>
    <dbReference type="NCBI Taxonomy" id="67350"/>
    <lineage>
        <taxon>Bacteria</taxon>
        <taxon>Bacillati</taxon>
        <taxon>Actinomycetota</taxon>
        <taxon>Actinomycetes</taxon>
        <taxon>Kitasatosporales</taxon>
        <taxon>Streptomycetaceae</taxon>
        <taxon>Streptomyces</taxon>
        <taxon>Streptomyces aurantiacus group</taxon>
    </lineage>
</organism>
<feature type="region of interest" description="Disordered" evidence="1">
    <location>
        <begin position="176"/>
        <end position="226"/>
    </location>
</feature>
<comment type="caution">
    <text evidence="3">The sequence shown here is derived from an EMBL/GenBank/DDBJ whole genome shotgun (WGS) entry which is preliminary data.</text>
</comment>
<gene>
    <name evidence="3" type="ORF">M2283_005080</name>
</gene>
<sequence>MGDEPPRTAFDDPDTLRAWQRARRRATAATTFWVLSVPGFFVLETIGWESLVGGSLPAYVMVVPILVSVIGITVSDSRRVQLKNMRGILATYPWQDRSPLKRIAPADLSRLKIPNPDDLDKSVSVVVRRYGLLSKRRRDAVANASTSGFKYAGDPRFATVIALQGAGELGTARPAHALSAGKGDRPDGVSEAAWQRARAAGISGESPFTAEQLKELQNPGKRGSGA</sequence>
<evidence type="ECO:0000313" key="3">
    <source>
        <dbReference type="EMBL" id="MDH6217752.1"/>
    </source>
</evidence>
<keyword evidence="4" id="KW-1185">Reference proteome</keyword>
<dbReference type="EMBL" id="JARXVH010000007">
    <property type="protein sequence ID" value="MDH6217752.1"/>
    <property type="molecule type" value="Genomic_DNA"/>
</dbReference>
<feature type="transmembrane region" description="Helical" evidence="2">
    <location>
        <begin position="58"/>
        <end position="75"/>
    </location>
</feature>